<keyword evidence="3" id="KW-0969">Cilium</keyword>
<keyword evidence="3" id="KW-0282">Flagellum</keyword>
<dbReference type="Proteomes" id="UP000297890">
    <property type="component" value="Unassembled WGS sequence"/>
</dbReference>
<name>A0A4Z0FC23_9GAMM</name>
<evidence type="ECO:0000313" key="4">
    <source>
        <dbReference type="Proteomes" id="UP000297890"/>
    </source>
</evidence>
<keyword evidence="4" id="KW-1185">Reference proteome</keyword>
<dbReference type="AlphaFoldDB" id="A0A4Z0FC23"/>
<dbReference type="OrthoDB" id="1792985at2"/>
<dbReference type="InterPro" id="IPR038610">
    <property type="entry name" value="FliK-like_C_sf"/>
</dbReference>
<dbReference type="PANTHER" id="PTHR37533">
    <property type="entry name" value="FLAGELLAR HOOK-LENGTH CONTROL PROTEIN"/>
    <property type="match status" value="1"/>
</dbReference>
<dbReference type="InterPro" id="IPR021136">
    <property type="entry name" value="Flagellar_hook_control-like_C"/>
</dbReference>
<dbReference type="CDD" id="cd17470">
    <property type="entry name" value="T3SS_Flik_C"/>
    <property type="match status" value="1"/>
</dbReference>
<dbReference type="RefSeq" id="WP_135281170.1">
    <property type="nucleotide sequence ID" value="NZ_SRIO01000004.1"/>
</dbReference>
<dbReference type="EMBL" id="SRIO01000004">
    <property type="protein sequence ID" value="TFZ83290.1"/>
    <property type="molecule type" value="Genomic_DNA"/>
</dbReference>
<comment type="caution">
    <text evidence="3">The sequence shown here is derived from an EMBL/GenBank/DDBJ whole genome shotgun (WGS) entry which is preliminary data.</text>
</comment>
<feature type="region of interest" description="Disordered" evidence="1">
    <location>
        <begin position="323"/>
        <end position="343"/>
    </location>
</feature>
<feature type="region of interest" description="Disordered" evidence="1">
    <location>
        <begin position="108"/>
        <end position="183"/>
    </location>
</feature>
<dbReference type="PANTHER" id="PTHR37533:SF2">
    <property type="entry name" value="FLAGELLAR HOOK-LENGTH CONTROL PROTEIN"/>
    <property type="match status" value="1"/>
</dbReference>
<feature type="region of interest" description="Disordered" evidence="1">
    <location>
        <begin position="53"/>
        <end position="88"/>
    </location>
</feature>
<keyword evidence="3" id="KW-0966">Cell projection</keyword>
<protein>
    <submittedName>
        <fullName evidence="3">Flagellar hook-length control protein FliK</fullName>
    </submittedName>
</protein>
<organism evidence="3 4">
    <name type="scientific">Candidatus Macondimonas diazotrophica</name>
    <dbReference type="NCBI Taxonomy" id="2305248"/>
    <lineage>
        <taxon>Bacteria</taxon>
        <taxon>Pseudomonadati</taxon>
        <taxon>Pseudomonadota</taxon>
        <taxon>Gammaproteobacteria</taxon>
        <taxon>Chromatiales</taxon>
        <taxon>Ectothiorhodospiraceae</taxon>
        <taxon>Candidatus Macondimonas</taxon>
    </lineage>
</organism>
<feature type="domain" description="Flagellar hook-length control protein-like C-terminal" evidence="2">
    <location>
        <begin position="250"/>
        <end position="330"/>
    </location>
</feature>
<evidence type="ECO:0000259" key="2">
    <source>
        <dbReference type="Pfam" id="PF02120"/>
    </source>
</evidence>
<accession>A0A4Z0FC23</accession>
<evidence type="ECO:0000256" key="1">
    <source>
        <dbReference type="SAM" id="MobiDB-lite"/>
    </source>
</evidence>
<proteinExistence type="predicted"/>
<dbReference type="Gene3D" id="3.30.750.140">
    <property type="match status" value="1"/>
</dbReference>
<reference evidence="3 4" key="1">
    <citation type="journal article" date="2019" name="ISME J.">
        <title>Candidatus Macondimonas diazotrophica, a novel gammaproteobacterial genus dominating crude-oil-contaminated coastal sediments.</title>
        <authorList>
            <person name="Karthikeyan S."/>
            <person name="Konstantinidis K."/>
        </authorList>
    </citation>
    <scope>NUCLEOTIDE SEQUENCE [LARGE SCALE GENOMIC DNA]</scope>
    <source>
        <strain evidence="3 4">KTK01</strain>
    </source>
</reference>
<evidence type="ECO:0000313" key="3">
    <source>
        <dbReference type="EMBL" id="TFZ83290.1"/>
    </source>
</evidence>
<dbReference type="Pfam" id="PF02120">
    <property type="entry name" value="Flg_hook"/>
    <property type="match status" value="1"/>
</dbReference>
<sequence>MNGLSTGFLPQVEVTAAVNAERTPGEATEESSSADGFATLLEVVGTALSALKSATQPVAADRSSGAEGDAPTAPDMIPPDEAASAPDGLWALPGLGLSGGESPFRLFAPLAPQPAGQDAQRRLPISPADPPRLHSTRVVLDEVPPADDGAVSPPVDTVLTSASLTRPPVASPSAEPGGDPLDAAAPQAIRELDLLSGREGNSIDGTDGPLAEMAQRLIRDRPAVLRSEPEPMFSLPRSIHHPDWAADVGERLVWMQRADLKTAHLRLDPPQLGEIEVHITLREAGTEIWFSTASATVREALETALPRLREMFSQNGLQLDQAGVYSGGGGGESPAFARSPQPSRRLLQAHTAEPVAPVALSRPHGGLFEAYA</sequence>
<dbReference type="InterPro" id="IPR052563">
    <property type="entry name" value="FliK"/>
</dbReference>
<gene>
    <name evidence="3" type="ORF">E4680_04365</name>
</gene>